<gene>
    <name evidence="8" type="ORF">MKW98_002305</name>
</gene>
<comment type="subcellular location">
    <subcellularLocation>
        <location evidence="1">Nucleus</location>
    </subcellularLocation>
</comment>
<evidence type="ECO:0000256" key="1">
    <source>
        <dbReference type="ARBA" id="ARBA00004123"/>
    </source>
</evidence>
<evidence type="ECO:0000259" key="7">
    <source>
        <dbReference type="PROSITE" id="PS50982"/>
    </source>
</evidence>
<name>A0AAD4RUX9_9MAGN</name>
<dbReference type="PROSITE" id="PS50982">
    <property type="entry name" value="MBD"/>
    <property type="match status" value="2"/>
</dbReference>
<dbReference type="AlphaFoldDB" id="A0AAD4RUX9"/>
<dbReference type="Proteomes" id="UP001202328">
    <property type="component" value="Unassembled WGS sequence"/>
</dbReference>
<accession>A0AAD4RUX9</accession>
<evidence type="ECO:0000313" key="9">
    <source>
        <dbReference type="Proteomes" id="UP001202328"/>
    </source>
</evidence>
<feature type="region of interest" description="Disordered" evidence="6">
    <location>
        <begin position="416"/>
        <end position="440"/>
    </location>
</feature>
<dbReference type="InterPro" id="IPR016177">
    <property type="entry name" value="DNA-bd_dom_sf"/>
</dbReference>
<evidence type="ECO:0000256" key="6">
    <source>
        <dbReference type="SAM" id="MobiDB-lite"/>
    </source>
</evidence>
<dbReference type="Pfam" id="PF01429">
    <property type="entry name" value="MBD"/>
    <property type="match status" value="2"/>
</dbReference>
<organism evidence="8 9">
    <name type="scientific">Papaver atlanticum</name>
    <dbReference type="NCBI Taxonomy" id="357466"/>
    <lineage>
        <taxon>Eukaryota</taxon>
        <taxon>Viridiplantae</taxon>
        <taxon>Streptophyta</taxon>
        <taxon>Embryophyta</taxon>
        <taxon>Tracheophyta</taxon>
        <taxon>Spermatophyta</taxon>
        <taxon>Magnoliopsida</taxon>
        <taxon>Ranunculales</taxon>
        <taxon>Papaveraceae</taxon>
        <taxon>Papaveroideae</taxon>
        <taxon>Papaver</taxon>
    </lineage>
</organism>
<reference evidence="8" key="1">
    <citation type="submission" date="2022-04" db="EMBL/GenBank/DDBJ databases">
        <title>A functionally conserved STORR gene fusion in Papaver species that diverged 16.8 million years ago.</title>
        <authorList>
            <person name="Catania T."/>
        </authorList>
    </citation>
    <scope>NUCLEOTIDE SEQUENCE</scope>
    <source>
        <strain evidence="8">S-188037</strain>
    </source>
</reference>
<dbReference type="PANTHER" id="PTHR34067">
    <property type="entry name" value="OS04G0193200 PROTEIN"/>
    <property type="match status" value="1"/>
</dbReference>
<dbReference type="InterPro" id="IPR038945">
    <property type="entry name" value="MBD13-like"/>
</dbReference>
<dbReference type="SUPFAM" id="SSF54171">
    <property type="entry name" value="DNA-binding domain"/>
    <property type="match status" value="2"/>
</dbReference>
<dbReference type="EMBL" id="JAJJMB010017986">
    <property type="protein sequence ID" value="KAI3832759.1"/>
    <property type="molecule type" value="Genomic_DNA"/>
</dbReference>
<sequence length="500" mass="55890">MLKVLPLINSPRHFLVPARSPRNSLGGEILFGMSIFGSMEFQSNMISFSRSQPETFVPEPINSRKPSRETLDFQFAEDNSVTLNFQFGQSMENNSETLKDTLNTETQSPIFDESFFNLNATPLTTKHPEYSMPKTDNPVDDGNLQTPTTVSTDPIANESTAKSTSSKKPRKRGTKESKVKIGLIEGPDLPDWLPQGWQLERKKRENGVNTGMVETFYYDPEKGRQFRSKSEVLLFLESGMRRKRKSYQRRAMQIQAEVQARATMSKSYIDNQPYGSRIDANGSGNLNPVTGNDTVPRQTSEDQNADYEDKDSKPDNMEDGVLQTPATPTVAIESLAKSNSVKSWRRSGAVGTSLKLGVIEGADLPEWLPQGWKMERKVRQNGASAGMIDAVYTDPEKGRKFWSKVGVLRYLETGTGRIRPKRLKPSNPSTRRRPSSKRRKTALMPDFTYQAESGSQAQNLDADGFGSLNPLVGGETVTEQTVHDWDADFTITEVGKSFQS</sequence>
<protein>
    <recommendedName>
        <fullName evidence="7">MBD domain-containing protein</fullName>
    </recommendedName>
</protein>
<keyword evidence="9" id="KW-1185">Reference proteome</keyword>
<feature type="domain" description="MBD" evidence="7">
    <location>
        <begin position="183"/>
        <end position="259"/>
    </location>
</feature>
<comment type="caution">
    <text evidence="8">The sequence shown here is derived from an EMBL/GenBank/DDBJ whole genome shotgun (WGS) entry which is preliminary data.</text>
</comment>
<proteinExistence type="predicted"/>
<evidence type="ECO:0000256" key="5">
    <source>
        <dbReference type="ARBA" id="ARBA00023242"/>
    </source>
</evidence>
<dbReference type="GO" id="GO:0003677">
    <property type="term" value="F:DNA binding"/>
    <property type="evidence" value="ECO:0007669"/>
    <property type="project" value="UniProtKB-KW"/>
</dbReference>
<dbReference type="InterPro" id="IPR001739">
    <property type="entry name" value="Methyl_CpG_DNA-bd"/>
</dbReference>
<keyword evidence="2" id="KW-0805">Transcription regulation</keyword>
<dbReference type="Gene3D" id="3.30.890.10">
    <property type="entry name" value="Methyl-cpg-binding Protein 2, Chain A"/>
    <property type="match status" value="2"/>
</dbReference>
<evidence type="ECO:0000313" key="8">
    <source>
        <dbReference type="EMBL" id="KAI3832759.1"/>
    </source>
</evidence>
<keyword evidence="4" id="KW-0804">Transcription</keyword>
<dbReference type="GO" id="GO:0005634">
    <property type="term" value="C:nucleus"/>
    <property type="evidence" value="ECO:0007669"/>
    <property type="project" value="UniProtKB-SubCell"/>
</dbReference>
<keyword evidence="5" id="KW-0539">Nucleus</keyword>
<feature type="region of interest" description="Disordered" evidence="6">
    <location>
        <begin position="123"/>
        <end position="178"/>
    </location>
</feature>
<feature type="domain" description="MBD" evidence="7">
    <location>
        <begin position="358"/>
        <end position="433"/>
    </location>
</feature>
<dbReference type="PANTHER" id="PTHR34067:SF20">
    <property type="entry name" value="OS08G0206700 PROTEIN"/>
    <property type="match status" value="1"/>
</dbReference>
<feature type="compositionally biased region" description="Polar residues" evidence="6">
    <location>
        <begin position="143"/>
        <end position="164"/>
    </location>
</feature>
<feature type="region of interest" description="Disordered" evidence="6">
    <location>
        <begin position="270"/>
        <end position="322"/>
    </location>
</feature>
<evidence type="ECO:0000256" key="4">
    <source>
        <dbReference type="ARBA" id="ARBA00023163"/>
    </source>
</evidence>
<evidence type="ECO:0000256" key="2">
    <source>
        <dbReference type="ARBA" id="ARBA00023015"/>
    </source>
</evidence>
<evidence type="ECO:0000256" key="3">
    <source>
        <dbReference type="ARBA" id="ARBA00023125"/>
    </source>
</evidence>
<keyword evidence="3" id="KW-0238">DNA-binding</keyword>
<feature type="compositionally biased region" description="Polar residues" evidence="6">
    <location>
        <begin position="282"/>
        <end position="302"/>
    </location>
</feature>
<feature type="compositionally biased region" description="Basic residues" evidence="6">
    <location>
        <begin position="418"/>
        <end position="440"/>
    </location>
</feature>